<name>A0A9P0BG19_BRAAE</name>
<evidence type="ECO:0000256" key="1">
    <source>
        <dbReference type="ARBA" id="ARBA00022723"/>
    </source>
</evidence>
<keyword evidence="5" id="KW-0175">Coiled coil</keyword>
<gene>
    <name evidence="7" type="ORF">MELIAE_LOCUS13361</name>
</gene>
<keyword evidence="2" id="KW-0677">Repeat</keyword>
<evidence type="ECO:0000256" key="3">
    <source>
        <dbReference type="ARBA" id="ARBA00022771"/>
    </source>
</evidence>
<evidence type="ECO:0000259" key="6">
    <source>
        <dbReference type="PROSITE" id="PS00028"/>
    </source>
</evidence>
<feature type="coiled-coil region" evidence="5">
    <location>
        <begin position="139"/>
        <end position="166"/>
    </location>
</feature>
<keyword evidence="8" id="KW-1185">Reference proteome</keyword>
<evidence type="ECO:0000256" key="2">
    <source>
        <dbReference type="ARBA" id="ARBA00022737"/>
    </source>
</evidence>
<dbReference type="GO" id="GO:0008270">
    <property type="term" value="F:zinc ion binding"/>
    <property type="evidence" value="ECO:0007669"/>
    <property type="project" value="UniProtKB-KW"/>
</dbReference>
<dbReference type="GO" id="GO:0045944">
    <property type="term" value="P:positive regulation of transcription by RNA polymerase II"/>
    <property type="evidence" value="ECO:0007669"/>
    <property type="project" value="TreeGrafter"/>
</dbReference>
<dbReference type="AlphaFoldDB" id="A0A9P0BG19"/>
<dbReference type="GO" id="GO:0005634">
    <property type="term" value="C:nucleus"/>
    <property type="evidence" value="ECO:0007669"/>
    <property type="project" value="TreeGrafter"/>
</dbReference>
<dbReference type="EMBL" id="OV121140">
    <property type="protein sequence ID" value="CAH0564924.1"/>
    <property type="molecule type" value="Genomic_DNA"/>
</dbReference>
<proteinExistence type="predicted"/>
<dbReference type="PANTHER" id="PTHR24403:SF67">
    <property type="entry name" value="FI01116P-RELATED"/>
    <property type="match status" value="1"/>
</dbReference>
<dbReference type="Pfam" id="PF00096">
    <property type="entry name" value="zf-C2H2"/>
    <property type="match status" value="2"/>
</dbReference>
<dbReference type="SUPFAM" id="SSF57667">
    <property type="entry name" value="beta-beta-alpha zinc fingers"/>
    <property type="match status" value="3"/>
</dbReference>
<keyword evidence="4" id="KW-0862">Zinc</keyword>
<keyword evidence="1" id="KW-0479">Metal-binding</keyword>
<organism evidence="7 8">
    <name type="scientific">Brassicogethes aeneus</name>
    <name type="common">Rape pollen beetle</name>
    <name type="synonym">Meligethes aeneus</name>
    <dbReference type="NCBI Taxonomy" id="1431903"/>
    <lineage>
        <taxon>Eukaryota</taxon>
        <taxon>Metazoa</taxon>
        <taxon>Ecdysozoa</taxon>
        <taxon>Arthropoda</taxon>
        <taxon>Hexapoda</taxon>
        <taxon>Insecta</taxon>
        <taxon>Pterygota</taxon>
        <taxon>Neoptera</taxon>
        <taxon>Endopterygota</taxon>
        <taxon>Coleoptera</taxon>
        <taxon>Polyphaga</taxon>
        <taxon>Cucujiformia</taxon>
        <taxon>Nitidulidae</taxon>
        <taxon>Meligethinae</taxon>
        <taxon>Brassicogethes</taxon>
    </lineage>
</organism>
<dbReference type="Proteomes" id="UP001154078">
    <property type="component" value="Chromosome 9"/>
</dbReference>
<keyword evidence="3" id="KW-0863">Zinc-finger</keyword>
<protein>
    <recommendedName>
        <fullName evidence="6">C2H2-type domain-containing protein</fullName>
    </recommendedName>
</protein>
<dbReference type="Gene3D" id="3.30.160.60">
    <property type="entry name" value="Classic Zinc Finger"/>
    <property type="match status" value="3"/>
</dbReference>
<evidence type="ECO:0000256" key="4">
    <source>
        <dbReference type="ARBA" id="ARBA00022833"/>
    </source>
</evidence>
<reference evidence="7" key="1">
    <citation type="submission" date="2021-12" db="EMBL/GenBank/DDBJ databases">
        <authorList>
            <person name="King R."/>
        </authorList>
    </citation>
    <scope>NUCLEOTIDE SEQUENCE</scope>
</reference>
<dbReference type="PROSITE" id="PS00028">
    <property type="entry name" value="ZINC_FINGER_C2H2_1"/>
    <property type="match status" value="1"/>
</dbReference>
<dbReference type="SMART" id="SM00355">
    <property type="entry name" value="ZnF_C2H2"/>
    <property type="match status" value="7"/>
</dbReference>
<dbReference type="InterPro" id="IPR036236">
    <property type="entry name" value="Znf_C2H2_sf"/>
</dbReference>
<dbReference type="InterPro" id="IPR013087">
    <property type="entry name" value="Znf_C2H2_type"/>
</dbReference>
<sequence length="413" mass="48141">MEQIMVKKEPAELVDNSKGDNSMNYAEQEMSSEQAIKIEQMYIKQEIKEELDDVLLDKGYNSLTADMFKNASDSNLIFLNSLPSTSADQEMPSTSVTAIKQEIKEELEYDEAVLYGGFNKNNNRDNCNHGDLLCNIKKEEVVEDTNSSLNEEIDEVEEMMIEKKIEVEYHPVKYDDESGKEKLFECGLCPKKFVTKKGLFNHKNLHRKDGLKKLKCSKCGYATLRKENFKAHLRIHDKNKYLKCHFCEYMAAQLQALNAHMLSKHRLENKGENEIKITSKIHQCPKCLYSSVRKANYDNHIKVCLKLENVILSIKEDTVKWYKCEICHYKTIKKSNLIKHRKTHNKIKELKCLFCLHQCNVKINLDNHILTNHSELLNESNQNLITSKMHCCKHCNYKTTYANDLNKHSKRHH</sequence>
<dbReference type="OrthoDB" id="7764447at2759"/>
<accession>A0A9P0BG19</accession>
<evidence type="ECO:0000256" key="5">
    <source>
        <dbReference type="SAM" id="Coils"/>
    </source>
</evidence>
<feature type="domain" description="C2H2-type" evidence="6">
    <location>
        <begin position="186"/>
        <end position="206"/>
    </location>
</feature>
<dbReference type="InterPro" id="IPR050688">
    <property type="entry name" value="Zinc_finger/UBP_domain"/>
</dbReference>
<evidence type="ECO:0000313" key="8">
    <source>
        <dbReference type="Proteomes" id="UP001154078"/>
    </source>
</evidence>
<dbReference type="PANTHER" id="PTHR24403">
    <property type="entry name" value="ZINC FINGER PROTEIN"/>
    <property type="match status" value="1"/>
</dbReference>
<evidence type="ECO:0000313" key="7">
    <source>
        <dbReference type="EMBL" id="CAH0564924.1"/>
    </source>
</evidence>